<organism evidence="9 10">
    <name type="scientific">Methylorubrum extorquens</name>
    <name type="common">Methylobacterium dichloromethanicum</name>
    <name type="synonym">Methylobacterium extorquens</name>
    <dbReference type="NCBI Taxonomy" id="408"/>
    <lineage>
        <taxon>Bacteria</taxon>
        <taxon>Pseudomonadati</taxon>
        <taxon>Pseudomonadota</taxon>
        <taxon>Alphaproteobacteria</taxon>
        <taxon>Hyphomicrobiales</taxon>
        <taxon>Methylobacteriaceae</taxon>
        <taxon>Methylorubrum</taxon>
    </lineage>
</organism>
<keyword evidence="6 7" id="KW-0472">Membrane</keyword>
<dbReference type="AlphaFoldDB" id="A0A2N9ANW6"/>
<evidence type="ECO:0000256" key="7">
    <source>
        <dbReference type="HAMAP-Rule" id="MF_00143"/>
    </source>
</evidence>
<protein>
    <recommendedName>
        <fullName evidence="7">UPF0114 protein TK0001_2442</fullName>
    </recommendedName>
</protein>
<gene>
    <name evidence="9" type="ORF">TK0001_2442</name>
</gene>
<keyword evidence="5 7" id="KW-1133">Transmembrane helix</keyword>
<evidence type="ECO:0000256" key="6">
    <source>
        <dbReference type="ARBA" id="ARBA00023136"/>
    </source>
</evidence>
<reference evidence="10" key="1">
    <citation type="submission" date="2017-10" db="EMBL/GenBank/DDBJ databases">
        <authorList>
            <person name="Regsiter A."/>
            <person name="William W."/>
        </authorList>
    </citation>
    <scope>NUCLEOTIDE SEQUENCE [LARGE SCALE GENOMIC DNA]</scope>
</reference>
<comment type="subcellular location">
    <subcellularLocation>
        <location evidence="1 7">Cell membrane</location>
        <topology evidence="1 7">Multi-pass membrane protein</topology>
    </subcellularLocation>
</comment>
<dbReference type="InterPro" id="IPR020761">
    <property type="entry name" value="UPF0114_bac"/>
</dbReference>
<evidence type="ECO:0000256" key="4">
    <source>
        <dbReference type="ARBA" id="ARBA00022692"/>
    </source>
</evidence>
<feature type="region of interest" description="Disordered" evidence="8">
    <location>
        <begin position="155"/>
        <end position="178"/>
    </location>
</feature>
<name>A0A2N9ANW6_METEX</name>
<dbReference type="Pfam" id="PF03350">
    <property type="entry name" value="UPF0114"/>
    <property type="match status" value="1"/>
</dbReference>
<evidence type="ECO:0000256" key="2">
    <source>
        <dbReference type="ARBA" id="ARBA00005774"/>
    </source>
</evidence>
<evidence type="ECO:0000256" key="8">
    <source>
        <dbReference type="SAM" id="MobiDB-lite"/>
    </source>
</evidence>
<evidence type="ECO:0000256" key="3">
    <source>
        <dbReference type="ARBA" id="ARBA00022475"/>
    </source>
</evidence>
<evidence type="ECO:0000256" key="5">
    <source>
        <dbReference type="ARBA" id="ARBA00022989"/>
    </source>
</evidence>
<keyword evidence="3 7" id="KW-1003">Cell membrane</keyword>
<evidence type="ECO:0000256" key="1">
    <source>
        <dbReference type="ARBA" id="ARBA00004651"/>
    </source>
</evidence>
<feature type="transmembrane region" description="Helical" evidence="7">
    <location>
        <begin position="72"/>
        <end position="93"/>
    </location>
</feature>
<dbReference type="PANTHER" id="PTHR38596:SF1">
    <property type="entry name" value="UPF0114 PROTEIN YQHA"/>
    <property type="match status" value="1"/>
</dbReference>
<accession>A0A2N9ANW6</accession>
<sequence>MPNPGPSDGRDRETMLERGFERFLFACRWLLAPFYAALTIALVVLLVRLLLELGHVVTHAFESTESQTILGVLALVDLTFTGSLLIIVIFSGYENFVSKFDHTDHKDWPTWMGTIDFSGLKLKLISSIVAISAIQLLKSFLDVKKLQRPRPVLAGRHPHGVRGVRPADGADRPALGRTPREVGDLYRACSTARQASGRPASVIGGRGFGGVLGLGGFSTAALNQ</sequence>
<proteinExistence type="inferred from homology"/>
<feature type="transmembrane region" description="Helical" evidence="7">
    <location>
        <begin position="29"/>
        <end position="51"/>
    </location>
</feature>
<comment type="caution">
    <text evidence="7">Lacks conserved residue(s) required for the propagation of feature annotation.</text>
</comment>
<dbReference type="PANTHER" id="PTHR38596">
    <property type="entry name" value="UPF0114 PROTEIN YQHA"/>
    <property type="match status" value="1"/>
</dbReference>
<dbReference type="Proteomes" id="UP000233769">
    <property type="component" value="Chromosome tk0001"/>
</dbReference>
<dbReference type="HAMAP" id="MF_00143">
    <property type="entry name" value="UPF0114"/>
    <property type="match status" value="1"/>
</dbReference>
<comment type="similarity">
    <text evidence="2 7">Belongs to the UPF0114 family.</text>
</comment>
<evidence type="ECO:0000313" key="9">
    <source>
        <dbReference type="EMBL" id="SOR29044.1"/>
    </source>
</evidence>
<keyword evidence="4 7" id="KW-0812">Transmembrane</keyword>
<dbReference type="InterPro" id="IPR005134">
    <property type="entry name" value="UPF0114"/>
</dbReference>
<dbReference type="EMBL" id="LT962688">
    <property type="protein sequence ID" value="SOR29044.1"/>
    <property type="molecule type" value="Genomic_DNA"/>
</dbReference>
<evidence type="ECO:0000313" key="10">
    <source>
        <dbReference type="Proteomes" id="UP000233769"/>
    </source>
</evidence>
<dbReference type="GO" id="GO:0005886">
    <property type="term" value="C:plasma membrane"/>
    <property type="evidence" value="ECO:0007669"/>
    <property type="project" value="UniProtKB-SubCell"/>
</dbReference>